<name>A0A812X5G1_SYMPI</name>
<evidence type="ECO:0000313" key="3">
    <source>
        <dbReference type="EMBL" id="CAE7706738.1"/>
    </source>
</evidence>
<evidence type="ECO:0000256" key="2">
    <source>
        <dbReference type="SAM" id="SignalP"/>
    </source>
</evidence>
<reference evidence="3" key="1">
    <citation type="submission" date="2021-02" db="EMBL/GenBank/DDBJ databases">
        <authorList>
            <person name="Dougan E. K."/>
            <person name="Rhodes N."/>
            <person name="Thang M."/>
            <person name="Chan C."/>
        </authorList>
    </citation>
    <scope>NUCLEOTIDE SEQUENCE</scope>
</reference>
<feature type="signal peptide" evidence="2">
    <location>
        <begin position="1"/>
        <end position="15"/>
    </location>
</feature>
<protein>
    <recommendedName>
        <fullName evidence="5">SLC26A/SulP transporter domain-containing protein</fullName>
    </recommendedName>
</protein>
<keyword evidence="2" id="KW-0732">Signal</keyword>
<evidence type="ECO:0008006" key="5">
    <source>
        <dbReference type="Google" id="ProtNLM"/>
    </source>
</evidence>
<feature type="chain" id="PRO_5033045154" description="SLC26A/SulP transporter domain-containing protein" evidence="2">
    <location>
        <begin position="16"/>
        <end position="98"/>
    </location>
</feature>
<dbReference type="Proteomes" id="UP000649617">
    <property type="component" value="Unassembled WGS sequence"/>
</dbReference>
<dbReference type="AlphaFoldDB" id="A0A812X5G1"/>
<comment type="caution">
    <text evidence="3">The sequence shown here is derived from an EMBL/GenBank/DDBJ whole genome shotgun (WGS) entry which is preliminary data.</text>
</comment>
<keyword evidence="1" id="KW-0472">Membrane</keyword>
<proteinExistence type="predicted"/>
<evidence type="ECO:0000256" key="1">
    <source>
        <dbReference type="SAM" id="Phobius"/>
    </source>
</evidence>
<sequence>MWLIVGLTFFQYIHAQGAVDFAYVCGLTAAYAASSMIPTNGVLRRIDERTTDTVLPTLMNTILQTIIGIGIMLVVDFLLASRASNQADTMGFNTCVIR</sequence>
<dbReference type="OrthoDB" id="432430at2759"/>
<keyword evidence="1" id="KW-1133">Transmembrane helix</keyword>
<keyword evidence="1" id="KW-0812">Transmembrane</keyword>
<keyword evidence="4" id="KW-1185">Reference proteome</keyword>
<feature type="non-terminal residue" evidence="3">
    <location>
        <position position="98"/>
    </location>
</feature>
<feature type="transmembrane region" description="Helical" evidence="1">
    <location>
        <begin position="62"/>
        <end position="80"/>
    </location>
</feature>
<organism evidence="3 4">
    <name type="scientific">Symbiodinium pilosum</name>
    <name type="common">Dinoflagellate</name>
    <dbReference type="NCBI Taxonomy" id="2952"/>
    <lineage>
        <taxon>Eukaryota</taxon>
        <taxon>Sar</taxon>
        <taxon>Alveolata</taxon>
        <taxon>Dinophyceae</taxon>
        <taxon>Suessiales</taxon>
        <taxon>Symbiodiniaceae</taxon>
        <taxon>Symbiodinium</taxon>
    </lineage>
</organism>
<accession>A0A812X5G1</accession>
<dbReference type="EMBL" id="CAJNIZ010044972">
    <property type="protein sequence ID" value="CAE7706738.1"/>
    <property type="molecule type" value="Genomic_DNA"/>
</dbReference>
<evidence type="ECO:0000313" key="4">
    <source>
        <dbReference type="Proteomes" id="UP000649617"/>
    </source>
</evidence>
<gene>
    <name evidence="3" type="ORF">SPIL2461_LOCUS19963</name>
</gene>